<evidence type="ECO:0000256" key="2">
    <source>
        <dbReference type="RuleBase" id="RU003875"/>
    </source>
</evidence>
<evidence type="ECO:0000313" key="5">
    <source>
        <dbReference type="Proteomes" id="UP000027442"/>
    </source>
</evidence>
<dbReference type="InterPro" id="IPR008331">
    <property type="entry name" value="Ferritin_DPS_dom"/>
</dbReference>
<proteinExistence type="inferred from homology"/>
<reference evidence="4 5" key="1">
    <citation type="submission" date="2013-08" db="EMBL/GenBank/DDBJ databases">
        <authorList>
            <person name="Weinstock G."/>
            <person name="Sodergren E."/>
            <person name="Wylie T."/>
            <person name="Fulton L."/>
            <person name="Fulton R."/>
            <person name="Fronick C."/>
            <person name="O'Laughlin M."/>
            <person name="Godfrey J."/>
            <person name="Miner T."/>
            <person name="Herter B."/>
            <person name="Appelbaum E."/>
            <person name="Cordes M."/>
            <person name="Lek S."/>
            <person name="Wollam A."/>
            <person name="Pepin K.H."/>
            <person name="Palsikar V.B."/>
            <person name="Mitreva M."/>
            <person name="Wilson R.K."/>
        </authorList>
    </citation>
    <scope>NUCLEOTIDE SEQUENCE [LARGE SCALE GENOMIC DNA]</scope>
    <source>
        <strain evidence="4 5">ATCC 15930</strain>
    </source>
</reference>
<accession>A0A069QE07</accession>
<comment type="caution">
    <text evidence="4">The sequence shown here is derived from an EMBL/GenBank/DDBJ whole genome shotgun (WGS) entry which is preliminary data.</text>
</comment>
<comment type="similarity">
    <text evidence="1 2">Belongs to the Dps family.</text>
</comment>
<evidence type="ECO:0000259" key="3">
    <source>
        <dbReference type="Pfam" id="PF00210"/>
    </source>
</evidence>
<dbReference type="GO" id="GO:0016722">
    <property type="term" value="F:oxidoreductase activity, acting on metal ions"/>
    <property type="evidence" value="ECO:0007669"/>
    <property type="project" value="InterPro"/>
</dbReference>
<keyword evidence="5" id="KW-1185">Reference proteome</keyword>
<dbReference type="PRINTS" id="PR01346">
    <property type="entry name" value="HELNAPAPROT"/>
</dbReference>
<dbReference type="InterPro" id="IPR009078">
    <property type="entry name" value="Ferritin-like_SF"/>
</dbReference>
<dbReference type="AlphaFoldDB" id="A0A069QE07"/>
<dbReference type="GO" id="GO:0008199">
    <property type="term" value="F:ferric iron binding"/>
    <property type="evidence" value="ECO:0007669"/>
    <property type="project" value="InterPro"/>
</dbReference>
<dbReference type="CDD" id="cd01043">
    <property type="entry name" value="DPS"/>
    <property type="match status" value="1"/>
</dbReference>
<dbReference type="HOGENOM" id="CLU_098183_2_2_10"/>
<dbReference type="Pfam" id="PF00210">
    <property type="entry name" value="Ferritin"/>
    <property type="match status" value="1"/>
</dbReference>
<name>A0A069QE07_HOYLO</name>
<dbReference type="SUPFAM" id="SSF47240">
    <property type="entry name" value="Ferritin-like"/>
    <property type="match status" value="1"/>
</dbReference>
<evidence type="ECO:0000313" key="4">
    <source>
        <dbReference type="EMBL" id="KDR51118.1"/>
    </source>
</evidence>
<dbReference type="InterPro" id="IPR023188">
    <property type="entry name" value="DPS_DNA-bd_CS"/>
</dbReference>
<organism evidence="4 5">
    <name type="scientific">Hoylesella loescheii DSM 19665 = JCM 12249 = ATCC 15930</name>
    <dbReference type="NCBI Taxonomy" id="1122985"/>
    <lineage>
        <taxon>Bacteria</taxon>
        <taxon>Pseudomonadati</taxon>
        <taxon>Bacteroidota</taxon>
        <taxon>Bacteroidia</taxon>
        <taxon>Bacteroidales</taxon>
        <taxon>Prevotellaceae</taxon>
        <taxon>Hoylesella</taxon>
    </lineage>
</organism>
<protein>
    <submittedName>
        <fullName evidence="4">Putative DNA protection during starvation protein</fullName>
    </submittedName>
</protein>
<dbReference type="PANTHER" id="PTHR42932:SF1">
    <property type="entry name" value="GENERAL STRESS PROTEIN 20U"/>
    <property type="match status" value="1"/>
</dbReference>
<dbReference type="InterPro" id="IPR012347">
    <property type="entry name" value="Ferritin-like"/>
</dbReference>
<evidence type="ECO:0000256" key="1">
    <source>
        <dbReference type="ARBA" id="ARBA00009497"/>
    </source>
</evidence>
<feature type="domain" description="Ferritin/DPS" evidence="3">
    <location>
        <begin position="45"/>
        <end position="184"/>
    </location>
</feature>
<dbReference type="Proteomes" id="UP000027442">
    <property type="component" value="Unassembled WGS sequence"/>
</dbReference>
<dbReference type="PROSITE" id="PS00818">
    <property type="entry name" value="DPS_1"/>
    <property type="match status" value="1"/>
</dbReference>
<sequence length="188" mass="21661">MQYTYLCNRKDIRIYTHYLNIERIKEMNTLMYLGLDENKVQPVVKGLAQLLADFQVFYANLRGLHWNVKGKRFFSLHAKYEELYNDAAEKVDEIAERLLQLGATPENRFSEYLKVATIKESGNEPEGKEGLETVLDNLSNLIKQERAIAKLAAEADDDATVGLMDGFLEGQEKNVWMIVAFLDKSYKK</sequence>
<dbReference type="PIRSF" id="PIRSF005900">
    <property type="entry name" value="Dps"/>
    <property type="match status" value="1"/>
</dbReference>
<dbReference type="PANTHER" id="PTHR42932">
    <property type="entry name" value="GENERAL STRESS PROTEIN 20U"/>
    <property type="match status" value="1"/>
</dbReference>
<dbReference type="InterPro" id="IPR002177">
    <property type="entry name" value="DPS_DNA-bd"/>
</dbReference>
<dbReference type="Gene3D" id="1.20.1260.10">
    <property type="match status" value="1"/>
</dbReference>
<dbReference type="PATRIC" id="fig|1122985.7.peg.2926"/>
<dbReference type="PROSITE" id="PS00819">
    <property type="entry name" value="DPS_2"/>
    <property type="match status" value="1"/>
</dbReference>
<dbReference type="eggNOG" id="COG0783">
    <property type="taxonomic scope" value="Bacteria"/>
</dbReference>
<gene>
    <name evidence="4" type="ORF">HMPREF1991_02830</name>
</gene>
<dbReference type="EMBL" id="JNGW01000121">
    <property type="protein sequence ID" value="KDR51118.1"/>
    <property type="molecule type" value="Genomic_DNA"/>
</dbReference>